<feature type="transmembrane region" description="Helical" evidence="6">
    <location>
        <begin position="86"/>
        <end position="104"/>
    </location>
</feature>
<gene>
    <name evidence="7" type="ORF">B9J98_08260</name>
</gene>
<dbReference type="PANTHER" id="PTHR13353:SF5">
    <property type="entry name" value="TRANSMEMBRANE PROTEIN 19"/>
    <property type="match status" value="1"/>
</dbReference>
<evidence type="ECO:0000313" key="7">
    <source>
        <dbReference type="EMBL" id="PUA31000.1"/>
    </source>
</evidence>
<evidence type="ECO:0000256" key="5">
    <source>
        <dbReference type="ARBA" id="ARBA00023136"/>
    </source>
</evidence>
<feature type="transmembrane region" description="Helical" evidence="6">
    <location>
        <begin position="7"/>
        <end position="26"/>
    </location>
</feature>
<reference evidence="7 8" key="1">
    <citation type="submission" date="2017-04" db="EMBL/GenBank/DDBJ databases">
        <title>Draft Aigarchaeota genome from a New Zealand hot spring.</title>
        <authorList>
            <person name="Reysenbach A.-L."/>
            <person name="Donaho J.A."/>
            <person name="Gerhart J."/>
            <person name="Kelley J.F."/>
            <person name="Kouba K."/>
            <person name="Podar M."/>
            <person name="Stott M."/>
        </authorList>
    </citation>
    <scope>NUCLEOTIDE SEQUENCE [LARGE SCALE GENOMIC DNA]</scope>
    <source>
        <strain evidence="7">NZ13_MG1</strain>
    </source>
</reference>
<dbReference type="Proteomes" id="UP000244066">
    <property type="component" value="Unassembled WGS sequence"/>
</dbReference>
<evidence type="ECO:0000256" key="4">
    <source>
        <dbReference type="ARBA" id="ARBA00022989"/>
    </source>
</evidence>
<name>A0A2R7Y0D2_9ARCH</name>
<sequence length="280" mass="30205">MPSLELIVEATAVMLILMLISIRAGFVDPGGLFSSFIIGYSIYVFGGRLFFVPLLVFYVVAGLMTKLRYEEKRLKGVAEEKLGARGWRNVLANGCVAATIVYISSCTHSIPRPEFLAAYLGAVSTAYADTLATEIGLLYPREPRLITSMKPVPTGTPGGVSPYGTAAQLLSAFTIVPATALFLPKGYDAATFLNLLAIVLLSSFLGSTFDSLIGATVQAVYRCERCGKVTEKRTHCNAEAKHLKGFRYVDNNVVNFVATIFGATIAYALVHFGLIPLEIV</sequence>
<dbReference type="PANTHER" id="PTHR13353">
    <property type="entry name" value="TRANSMEMBRANE PROTEIN 19"/>
    <property type="match status" value="1"/>
</dbReference>
<comment type="subcellular location">
    <subcellularLocation>
        <location evidence="1">Membrane</location>
        <topology evidence="1">Multi-pass membrane protein</topology>
    </subcellularLocation>
</comment>
<keyword evidence="4 6" id="KW-1133">Transmembrane helix</keyword>
<feature type="transmembrane region" description="Helical" evidence="6">
    <location>
        <begin position="160"/>
        <end position="183"/>
    </location>
</feature>
<proteinExistence type="inferred from homology"/>
<dbReference type="InterPro" id="IPR002794">
    <property type="entry name" value="DUF92_TMEM19"/>
</dbReference>
<keyword evidence="5 6" id="KW-0472">Membrane</keyword>
<dbReference type="EMBL" id="NDWU01000034">
    <property type="protein sequence ID" value="PUA31000.1"/>
    <property type="molecule type" value="Genomic_DNA"/>
</dbReference>
<comment type="similarity">
    <text evidence="2">Belongs to the TMEM19 family.</text>
</comment>
<dbReference type="AlphaFoldDB" id="A0A2R7Y0D2"/>
<protein>
    <recommendedName>
        <fullName evidence="9">DUF92 domain-containing protein</fullName>
    </recommendedName>
</protein>
<evidence type="ECO:0008006" key="9">
    <source>
        <dbReference type="Google" id="ProtNLM"/>
    </source>
</evidence>
<evidence type="ECO:0000256" key="6">
    <source>
        <dbReference type="SAM" id="Phobius"/>
    </source>
</evidence>
<evidence type="ECO:0000313" key="8">
    <source>
        <dbReference type="Proteomes" id="UP000244066"/>
    </source>
</evidence>
<feature type="transmembrane region" description="Helical" evidence="6">
    <location>
        <begin position="253"/>
        <end position="275"/>
    </location>
</feature>
<evidence type="ECO:0000256" key="3">
    <source>
        <dbReference type="ARBA" id="ARBA00022692"/>
    </source>
</evidence>
<feature type="transmembrane region" description="Helical" evidence="6">
    <location>
        <begin position="189"/>
        <end position="209"/>
    </location>
</feature>
<keyword evidence="3 6" id="KW-0812">Transmembrane</keyword>
<evidence type="ECO:0000256" key="2">
    <source>
        <dbReference type="ARBA" id="ARBA00009012"/>
    </source>
</evidence>
<dbReference type="GO" id="GO:0016020">
    <property type="term" value="C:membrane"/>
    <property type="evidence" value="ECO:0007669"/>
    <property type="project" value="UniProtKB-SubCell"/>
</dbReference>
<comment type="caution">
    <text evidence="7">The sequence shown here is derived from an EMBL/GenBank/DDBJ whole genome shotgun (WGS) entry which is preliminary data.</text>
</comment>
<feature type="transmembrane region" description="Helical" evidence="6">
    <location>
        <begin position="32"/>
        <end position="65"/>
    </location>
</feature>
<feature type="transmembrane region" description="Helical" evidence="6">
    <location>
        <begin position="116"/>
        <end position="139"/>
    </location>
</feature>
<dbReference type="Pfam" id="PF01940">
    <property type="entry name" value="DUF92"/>
    <property type="match status" value="1"/>
</dbReference>
<organism evidence="7 8">
    <name type="scientific">Candidatus Terraquivivens tikiterensis</name>
    <dbReference type="NCBI Taxonomy" id="1980982"/>
    <lineage>
        <taxon>Archaea</taxon>
        <taxon>Nitrososphaerota</taxon>
        <taxon>Candidatus Wolframiiraptoraceae</taxon>
        <taxon>Candidatus Terraquivivens</taxon>
    </lineage>
</organism>
<evidence type="ECO:0000256" key="1">
    <source>
        <dbReference type="ARBA" id="ARBA00004141"/>
    </source>
</evidence>
<accession>A0A2R7Y0D2</accession>